<protein>
    <recommendedName>
        <fullName evidence="1">DUF6973 domain-containing protein</fullName>
    </recommendedName>
</protein>
<dbReference type="RefSeq" id="WP_005666367.1">
    <property type="nucleotide sequence ID" value="NZ_DALZDZ010000002.1"/>
</dbReference>
<proteinExistence type="predicted"/>
<dbReference type="AlphaFoldDB" id="A0A1S2N410"/>
<dbReference type="EMBL" id="JRYB01000001">
    <property type="protein sequence ID" value="OIJ39817.1"/>
    <property type="molecule type" value="Genomic_DNA"/>
</dbReference>
<name>A0A1S2N410_9BURK</name>
<accession>A0A1S2N410</accession>
<evidence type="ECO:0000259" key="1">
    <source>
        <dbReference type="Pfam" id="PF22322"/>
    </source>
</evidence>
<dbReference type="Proteomes" id="UP000180246">
    <property type="component" value="Unassembled WGS sequence"/>
</dbReference>
<reference evidence="2 3" key="1">
    <citation type="submission" date="2014-10" db="EMBL/GenBank/DDBJ databases">
        <authorList>
            <person name="Seo M.-J."/>
            <person name="Seok Y.J."/>
            <person name="Cha I.-T."/>
        </authorList>
    </citation>
    <scope>NUCLEOTIDE SEQUENCE [LARGE SCALE GENOMIC DNA]</scope>
    <source>
        <strain evidence="2 3">NEU</strain>
    </source>
</reference>
<dbReference type="Pfam" id="PF22322">
    <property type="entry name" value="DUF6973"/>
    <property type="match status" value="1"/>
</dbReference>
<evidence type="ECO:0000313" key="3">
    <source>
        <dbReference type="Proteomes" id="UP000180246"/>
    </source>
</evidence>
<feature type="domain" description="DUF6973" evidence="1">
    <location>
        <begin position="21"/>
        <end position="128"/>
    </location>
</feature>
<organism evidence="2 3">
    <name type="scientific">Massilia timonae</name>
    <dbReference type="NCBI Taxonomy" id="47229"/>
    <lineage>
        <taxon>Bacteria</taxon>
        <taxon>Pseudomonadati</taxon>
        <taxon>Pseudomonadota</taxon>
        <taxon>Betaproteobacteria</taxon>
        <taxon>Burkholderiales</taxon>
        <taxon>Oxalobacteraceae</taxon>
        <taxon>Telluria group</taxon>
        <taxon>Massilia</taxon>
    </lineage>
</organism>
<comment type="caution">
    <text evidence="2">The sequence shown here is derived from an EMBL/GenBank/DDBJ whole genome shotgun (WGS) entry which is preliminary data.</text>
</comment>
<dbReference type="InterPro" id="IPR054246">
    <property type="entry name" value="DUF6973"/>
</dbReference>
<sequence>MPIQSALALFNQLTEQERAYLRSHPHHVPVIMRAREFAQSEARRLFSISGHNDHSDAFRHCLWSAQLARDIGITKARLYTTAHESSLRNPPKERAMDLHNNSIGLNIGASKQTNEALSRRCMAALKTGQLKTLQVK</sequence>
<evidence type="ECO:0000313" key="2">
    <source>
        <dbReference type="EMBL" id="OIJ39817.1"/>
    </source>
</evidence>
<gene>
    <name evidence="2" type="ORF">LO55_2931</name>
</gene>